<dbReference type="GO" id="GO:0030288">
    <property type="term" value="C:outer membrane-bounded periplasmic space"/>
    <property type="evidence" value="ECO:0007669"/>
    <property type="project" value="TreeGrafter"/>
</dbReference>
<dbReference type="EMBL" id="RIZG01000002">
    <property type="protein sequence ID" value="RNF51955.1"/>
    <property type="molecule type" value="Genomic_DNA"/>
</dbReference>
<organism evidence="12 13">
    <name type="scientific">Marinomonas hwangdonensis</name>
    <dbReference type="NCBI Taxonomy" id="1053647"/>
    <lineage>
        <taxon>Bacteria</taxon>
        <taxon>Pseudomonadati</taxon>
        <taxon>Pseudomonadota</taxon>
        <taxon>Gammaproteobacteria</taxon>
        <taxon>Oceanospirillales</taxon>
        <taxon>Oceanospirillaceae</taxon>
        <taxon>Marinomonas</taxon>
    </lineage>
</organism>
<dbReference type="InterPro" id="IPR018392">
    <property type="entry name" value="LysM"/>
</dbReference>
<evidence type="ECO:0000313" key="12">
    <source>
        <dbReference type="EMBL" id="RNF51955.1"/>
    </source>
</evidence>
<keyword evidence="7" id="KW-0378">Hydrolase</keyword>
<dbReference type="SUPFAM" id="SSF53187">
    <property type="entry name" value="Zn-dependent exopeptidases"/>
    <property type="match status" value="1"/>
</dbReference>
<dbReference type="FunFam" id="3.40.630.40:FF:000001">
    <property type="entry name" value="N-acetylmuramoyl-L-alanine amidase"/>
    <property type="match status" value="1"/>
</dbReference>
<dbReference type="InterPro" id="IPR021731">
    <property type="entry name" value="AMIN_dom"/>
</dbReference>
<dbReference type="GO" id="GO:0071555">
    <property type="term" value="P:cell wall organization"/>
    <property type="evidence" value="ECO:0007669"/>
    <property type="project" value="UniProtKB-KW"/>
</dbReference>
<evidence type="ECO:0000256" key="6">
    <source>
        <dbReference type="ARBA" id="ARBA00022764"/>
    </source>
</evidence>
<dbReference type="PANTHER" id="PTHR30404:SF6">
    <property type="entry name" value="N-ACETYLMURAMOYL-L-ALANINE AMIDASE AMIB"/>
    <property type="match status" value="1"/>
</dbReference>
<evidence type="ECO:0000256" key="2">
    <source>
        <dbReference type="ARBA" id="ARBA00004418"/>
    </source>
</evidence>
<dbReference type="SUPFAM" id="SSF54106">
    <property type="entry name" value="LysM domain"/>
    <property type="match status" value="1"/>
</dbReference>
<evidence type="ECO:0000256" key="3">
    <source>
        <dbReference type="ARBA" id="ARBA00010860"/>
    </source>
</evidence>
<comment type="catalytic activity">
    <reaction evidence="1">
        <text>Hydrolyzes the link between N-acetylmuramoyl residues and L-amino acid residues in certain cell-wall glycopeptides.</text>
        <dbReference type="EC" id="3.5.1.28"/>
    </reaction>
</comment>
<evidence type="ECO:0000259" key="11">
    <source>
        <dbReference type="PROSITE" id="PS51782"/>
    </source>
</evidence>
<dbReference type="InterPro" id="IPR002508">
    <property type="entry name" value="MurNAc-LAA_cat"/>
</dbReference>
<evidence type="ECO:0000256" key="9">
    <source>
        <dbReference type="ARBA" id="ARBA00074581"/>
    </source>
</evidence>
<proteinExistence type="inferred from homology"/>
<dbReference type="Proteomes" id="UP000280507">
    <property type="component" value="Unassembled WGS sequence"/>
</dbReference>
<evidence type="ECO:0000256" key="7">
    <source>
        <dbReference type="ARBA" id="ARBA00022801"/>
    </source>
</evidence>
<keyword evidence="5 10" id="KW-0732">Signal</keyword>
<feature type="signal peptide" evidence="10">
    <location>
        <begin position="1"/>
        <end position="26"/>
    </location>
</feature>
<name>A0A3M8Q7C2_9GAMM</name>
<gene>
    <name evidence="12" type="ORF">EBI00_03240</name>
</gene>
<evidence type="ECO:0000256" key="1">
    <source>
        <dbReference type="ARBA" id="ARBA00001561"/>
    </source>
</evidence>
<dbReference type="SMART" id="SM00257">
    <property type="entry name" value="LysM"/>
    <property type="match status" value="1"/>
</dbReference>
<dbReference type="CDD" id="cd00118">
    <property type="entry name" value="LysM"/>
    <property type="match status" value="1"/>
</dbReference>
<dbReference type="PANTHER" id="PTHR30404">
    <property type="entry name" value="N-ACETYLMURAMOYL-L-ALANINE AMIDASE"/>
    <property type="match status" value="1"/>
</dbReference>
<dbReference type="InterPro" id="IPR036779">
    <property type="entry name" value="LysM_dom_sf"/>
</dbReference>
<keyword evidence="8" id="KW-0961">Cell wall biogenesis/degradation</keyword>
<feature type="domain" description="LysM" evidence="11">
    <location>
        <begin position="396"/>
        <end position="439"/>
    </location>
</feature>
<dbReference type="CDD" id="cd02696">
    <property type="entry name" value="MurNAc-LAA"/>
    <property type="match status" value="1"/>
</dbReference>
<dbReference type="Gene3D" id="3.10.350.10">
    <property type="entry name" value="LysM domain"/>
    <property type="match status" value="1"/>
</dbReference>
<dbReference type="PROSITE" id="PS51782">
    <property type="entry name" value="LYSM"/>
    <property type="match status" value="1"/>
</dbReference>
<evidence type="ECO:0000256" key="5">
    <source>
        <dbReference type="ARBA" id="ARBA00022729"/>
    </source>
</evidence>
<evidence type="ECO:0000256" key="10">
    <source>
        <dbReference type="SAM" id="SignalP"/>
    </source>
</evidence>
<evidence type="ECO:0000313" key="13">
    <source>
        <dbReference type="Proteomes" id="UP000280507"/>
    </source>
</evidence>
<accession>A0A3M8Q7C2</accession>
<dbReference type="GO" id="GO:0009253">
    <property type="term" value="P:peptidoglycan catabolic process"/>
    <property type="evidence" value="ECO:0007669"/>
    <property type="project" value="InterPro"/>
</dbReference>
<dbReference type="GO" id="GO:0008745">
    <property type="term" value="F:N-acetylmuramoyl-L-alanine amidase activity"/>
    <property type="evidence" value="ECO:0007669"/>
    <property type="project" value="UniProtKB-EC"/>
</dbReference>
<dbReference type="EC" id="3.5.1.28" evidence="4"/>
<dbReference type="AlphaFoldDB" id="A0A3M8Q7C2"/>
<feature type="chain" id="PRO_5018212158" description="N-acetylmuramoyl-L-alanine amidase AmiC" evidence="10">
    <location>
        <begin position="27"/>
        <end position="443"/>
    </location>
</feature>
<dbReference type="Gene3D" id="3.40.630.40">
    <property type="entry name" value="Zn-dependent exopeptidases"/>
    <property type="match status" value="1"/>
</dbReference>
<keyword evidence="13" id="KW-1185">Reference proteome</keyword>
<dbReference type="Pfam" id="PF01476">
    <property type="entry name" value="LysM"/>
    <property type="match status" value="1"/>
</dbReference>
<comment type="caution">
    <text evidence="12">The sequence shown here is derived from an EMBL/GenBank/DDBJ whole genome shotgun (WGS) entry which is preliminary data.</text>
</comment>
<dbReference type="SMART" id="SM00646">
    <property type="entry name" value="Ami_3"/>
    <property type="match status" value="1"/>
</dbReference>
<sequence>MHTKFRYCLSVLISLLLAVASLPILAAEVRDIRVAQQEGVTRLVFELSDNSDHRIFPLSNPDRIVLDIGGAILTPSVVNSLSALSSDVLMRVRYARRDDGVRFVLDLGQSVKAKSTVLAPNDTYGPRILVELEYGIRKPATIVKSLADLSKEKRDIVIAIDPGHGGRDPGALGQFNVREKDIVLSIGKELASRINAVDGFKAVMTRSTDTYLQLRDRSRVAREANADLLISVHADAFTKPSARGASVWALSLSGKTSEMGRWLAQQENSADLVGGISLDDKDQLLAEVLLDMSMNSTIQMSLNVGESILGNMKNVAVLHKDSVQQAGFVVLKSPDIPSILVETGFVSNKIEAKNLSSRSYRVKLAAAISKGVIDYFTENAPDGTLVAWKQRAQSDSIYTVSSGDTLSEIARRNQVSLPLLRQANKLTNDVIRIGQKLVIPAGG</sequence>
<keyword evidence="6" id="KW-0574">Periplasm</keyword>
<dbReference type="RefSeq" id="WP_123094504.1">
    <property type="nucleotide sequence ID" value="NZ_RIZG01000002.1"/>
</dbReference>
<dbReference type="OrthoDB" id="9806267at2"/>
<comment type="subcellular location">
    <subcellularLocation>
        <location evidence="2">Periplasm</location>
    </subcellularLocation>
</comment>
<reference evidence="12 13" key="1">
    <citation type="journal article" date="2012" name="Int. J. Syst. Evol. Microbiol.">
        <title>Marinomonas hwangdonensis sp. nov., isolated from seawater.</title>
        <authorList>
            <person name="Jung Y.T."/>
            <person name="Oh T.K."/>
            <person name="Yoon J.H."/>
        </authorList>
    </citation>
    <scope>NUCLEOTIDE SEQUENCE [LARGE SCALE GENOMIC DNA]</scope>
    <source>
        <strain evidence="12 13">HDW-15</strain>
    </source>
</reference>
<dbReference type="InterPro" id="IPR050695">
    <property type="entry name" value="N-acetylmuramoyl_amidase_3"/>
</dbReference>
<dbReference type="Pfam" id="PF11741">
    <property type="entry name" value="AMIN"/>
    <property type="match status" value="1"/>
</dbReference>
<evidence type="ECO:0000256" key="4">
    <source>
        <dbReference type="ARBA" id="ARBA00011901"/>
    </source>
</evidence>
<protein>
    <recommendedName>
        <fullName evidence="9">N-acetylmuramoyl-L-alanine amidase AmiC</fullName>
        <ecNumber evidence="4">3.5.1.28</ecNumber>
    </recommendedName>
</protein>
<dbReference type="Gene3D" id="2.60.40.3500">
    <property type="match status" value="1"/>
</dbReference>
<evidence type="ECO:0000256" key="8">
    <source>
        <dbReference type="ARBA" id="ARBA00023316"/>
    </source>
</evidence>
<dbReference type="Pfam" id="PF01520">
    <property type="entry name" value="Amidase_3"/>
    <property type="match status" value="1"/>
</dbReference>
<comment type="similarity">
    <text evidence="3">Belongs to the N-acetylmuramoyl-L-alanine amidase 3 family.</text>
</comment>